<protein>
    <recommendedName>
        <fullName evidence="10">Flagellar protein FliL</fullName>
    </recommendedName>
</protein>
<feature type="transmembrane region" description="Helical" evidence="10">
    <location>
        <begin position="21"/>
        <end position="43"/>
    </location>
</feature>
<keyword evidence="11" id="KW-0966">Cell projection</keyword>
<evidence type="ECO:0000256" key="10">
    <source>
        <dbReference type="RuleBase" id="RU364125"/>
    </source>
</evidence>
<proteinExistence type="inferred from homology"/>
<gene>
    <name evidence="11" type="ORF">J4G78_02450</name>
</gene>
<evidence type="ECO:0000256" key="5">
    <source>
        <dbReference type="ARBA" id="ARBA00022500"/>
    </source>
</evidence>
<keyword evidence="9 10" id="KW-0472">Membrane</keyword>
<dbReference type="RefSeq" id="WP_207988296.1">
    <property type="nucleotide sequence ID" value="NZ_CP071794.1"/>
</dbReference>
<comment type="subcellular location">
    <subcellularLocation>
        <location evidence="10">Cell inner membrane</location>
    </subcellularLocation>
    <subcellularLocation>
        <location evidence="2">Cell membrane</location>
        <topology evidence="2">Single-pass membrane protein</topology>
    </subcellularLocation>
</comment>
<evidence type="ECO:0000256" key="9">
    <source>
        <dbReference type="ARBA" id="ARBA00023136"/>
    </source>
</evidence>
<evidence type="ECO:0000313" key="11">
    <source>
        <dbReference type="EMBL" id="QTD56476.1"/>
    </source>
</evidence>
<dbReference type="InterPro" id="IPR005503">
    <property type="entry name" value="FliL"/>
</dbReference>
<dbReference type="EMBL" id="CP071794">
    <property type="protein sequence ID" value="QTD56476.1"/>
    <property type="molecule type" value="Genomic_DNA"/>
</dbReference>
<keyword evidence="7 10" id="KW-0283">Flagellar rotation</keyword>
<comment type="function">
    <text evidence="1 10">Controls the rotational direction of flagella during chemotaxis.</text>
</comment>
<organism evidence="11 12">
    <name type="scientific">Parasphingorhabdus cellanae</name>
    <dbReference type="NCBI Taxonomy" id="2806553"/>
    <lineage>
        <taxon>Bacteria</taxon>
        <taxon>Pseudomonadati</taxon>
        <taxon>Pseudomonadota</taxon>
        <taxon>Alphaproteobacteria</taxon>
        <taxon>Sphingomonadales</taxon>
        <taxon>Sphingomonadaceae</taxon>
        <taxon>Parasphingorhabdus</taxon>
    </lineage>
</organism>
<dbReference type="PANTHER" id="PTHR35091:SF2">
    <property type="entry name" value="FLAGELLAR PROTEIN FLIL"/>
    <property type="match status" value="1"/>
</dbReference>
<keyword evidence="5 10" id="KW-0145">Chemotaxis</keyword>
<evidence type="ECO:0000313" key="12">
    <source>
        <dbReference type="Proteomes" id="UP000663923"/>
    </source>
</evidence>
<accession>A0ABX7T4M5</accession>
<keyword evidence="6 10" id="KW-0812">Transmembrane</keyword>
<evidence type="ECO:0000256" key="2">
    <source>
        <dbReference type="ARBA" id="ARBA00004162"/>
    </source>
</evidence>
<evidence type="ECO:0000256" key="3">
    <source>
        <dbReference type="ARBA" id="ARBA00008281"/>
    </source>
</evidence>
<name>A0ABX7T4M5_9SPHN</name>
<evidence type="ECO:0000256" key="6">
    <source>
        <dbReference type="ARBA" id="ARBA00022692"/>
    </source>
</evidence>
<dbReference type="Pfam" id="PF03748">
    <property type="entry name" value="FliL"/>
    <property type="match status" value="1"/>
</dbReference>
<dbReference type="Proteomes" id="UP000663923">
    <property type="component" value="Chromosome"/>
</dbReference>
<keyword evidence="10" id="KW-0997">Cell inner membrane</keyword>
<keyword evidence="8 10" id="KW-1133">Transmembrane helix</keyword>
<sequence length="190" mass="20450">MADAIGKRLNNPAASGRFQKTILGTLFAILLGIGAMAAGYFMAIGGVAQRGNAKPELVSKGEGNIAMSLSDLKGDKRTPSFTESAFKATYYPIDGAFTSNLKNSNNFVQLSISIATYYDERVVENIKQHETAIRSTILMTLAEQEAAALSTHQGKEKLQGVLTNAINKMLKEKTGFGGINNVYFTSFVVQ</sequence>
<keyword evidence="12" id="KW-1185">Reference proteome</keyword>
<keyword evidence="4" id="KW-1003">Cell membrane</keyword>
<reference evidence="11 12" key="1">
    <citation type="submission" date="2021-03" db="EMBL/GenBank/DDBJ databases">
        <title>Complete genome of Parasphingorhabdus_sp.JHSY0214.</title>
        <authorList>
            <person name="Yoo J.H."/>
            <person name="Bae J.W."/>
        </authorList>
    </citation>
    <scope>NUCLEOTIDE SEQUENCE [LARGE SCALE GENOMIC DNA]</scope>
    <source>
        <strain evidence="11 12">JHSY0214</strain>
    </source>
</reference>
<evidence type="ECO:0000256" key="8">
    <source>
        <dbReference type="ARBA" id="ARBA00022989"/>
    </source>
</evidence>
<evidence type="ECO:0000256" key="4">
    <source>
        <dbReference type="ARBA" id="ARBA00022475"/>
    </source>
</evidence>
<evidence type="ECO:0000256" key="1">
    <source>
        <dbReference type="ARBA" id="ARBA00002254"/>
    </source>
</evidence>
<evidence type="ECO:0000256" key="7">
    <source>
        <dbReference type="ARBA" id="ARBA00022779"/>
    </source>
</evidence>
<dbReference type="PANTHER" id="PTHR35091">
    <property type="entry name" value="FLAGELLAR PROTEIN FLIL"/>
    <property type="match status" value="1"/>
</dbReference>
<keyword evidence="11" id="KW-0282">Flagellum</keyword>
<comment type="similarity">
    <text evidence="3 10">Belongs to the FliL family.</text>
</comment>
<keyword evidence="11" id="KW-0969">Cilium</keyword>